<evidence type="ECO:0008006" key="3">
    <source>
        <dbReference type="Google" id="ProtNLM"/>
    </source>
</evidence>
<dbReference type="AlphaFoldDB" id="A0A090Q4Z1"/>
<organism evidence="1 2">
    <name type="scientific">Nonlabens tegetincola</name>
    <dbReference type="NCBI Taxonomy" id="323273"/>
    <lineage>
        <taxon>Bacteria</taxon>
        <taxon>Pseudomonadati</taxon>
        <taxon>Bacteroidota</taxon>
        <taxon>Flavobacteriia</taxon>
        <taxon>Flavobacteriales</taxon>
        <taxon>Flavobacteriaceae</taxon>
        <taxon>Nonlabens</taxon>
    </lineage>
</organism>
<dbReference type="EMBL" id="BBML01000003">
    <property type="protein sequence ID" value="GAK96813.1"/>
    <property type="molecule type" value="Genomic_DNA"/>
</dbReference>
<reference evidence="1" key="1">
    <citation type="journal article" date="2014" name="Genome Announc.">
        <title>Draft Genome Sequences of Marine Flavobacterium Nonlabens Strains NR17, NR24, NR27, NR32, NR33, and Ara13.</title>
        <authorList>
            <person name="Nakanishi M."/>
            <person name="Meirelles P."/>
            <person name="Suzuki R."/>
            <person name="Takatani N."/>
            <person name="Mino S."/>
            <person name="Suda W."/>
            <person name="Oshima K."/>
            <person name="Hattori M."/>
            <person name="Ohkuma M."/>
            <person name="Hosokawa M."/>
            <person name="Miyashita K."/>
            <person name="Thompson F.L."/>
            <person name="Niwa A."/>
            <person name="Sawabe T."/>
            <person name="Sawabe T."/>
        </authorList>
    </citation>
    <scope>NUCLEOTIDE SEQUENCE [LARGE SCALE GENOMIC DNA]</scope>
    <source>
        <strain evidence="1">JCM 19294</strain>
    </source>
</reference>
<accession>A0A090Q4Z1</accession>
<dbReference type="Pfam" id="PF02810">
    <property type="entry name" value="SEC-C"/>
    <property type="match status" value="1"/>
</dbReference>
<dbReference type="RefSeq" id="WP_042278311.1">
    <property type="nucleotide sequence ID" value="NZ_BBML01000003.1"/>
</dbReference>
<protein>
    <recommendedName>
        <fullName evidence="3">SEC-C domain-containing protein</fullName>
    </recommendedName>
</protein>
<sequence length="167" mass="18936">MKKTIYKLIQWINNLILASREKRAIQKLAQDFTTSYDKESNERQISRLKVRNEPNNATVYDYLFGFGLNPSPNDLEKIEEVAAQCRANGWKNISSRYLAAILTSKYNLEQVLYNGLDDAILKVAGHHFGTIRKPVKPGRNSICLCGSGLKYKKCCHLKVMHSATAIS</sequence>
<dbReference type="SUPFAM" id="SSF103642">
    <property type="entry name" value="Sec-C motif"/>
    <property type="match status" value="1"/>
</dbReference>
<dbReference type="Gene3D" id="3.10.450.50">
    <property type="match status" value="1"/>
</dbReference>
<gene>
    <name evidence="1" type="ORF">JCM19294_1122</name>
</gene>
<proteinExistence type="predicted"/>
<name>A0A090Q4Z1_9FLAO</name>
<evidence type="ECO:0000313" key="2">
    <source>
        <dbReference type="Proteomes" id="UP000029221"/>
    </source>
</evidence>
<dbReference type="InterPro" id="IPR004027">
    <property type="entry name" value="SEC_C_motif"/>
</dbReference>
<evidence type="ECO:0000313" key="1">
    <source>
        <dbReference type="EMBL" id="GAK96813.1"/>
    </source>
</evidence>
<comment type="caution">
    <text evidence="1">The sequence shown here is derived from an EMBL/GenBank/DDBJ whole genome shotgun (WGS) entry which is preliminary data.</text>
</comment>
<dbReference type="Proteomes" id="UP000029221">
    <property type="component" value="Unassembled WGS sequence"/>
</dbReference>
<keyword evidence="2" id="KW-1185">Reference proteome</keyword>